<dbReference type="GeneID" id="18913071"/>
<sequence length="1119" mass="127431">MASGHTSVHKTLADARKTLVTAGATKKTKLEKGLDGVGNAFDKVSNPSIELVTGGLPDVAKETWQALQPTLQAWERRYNLLEKTLDMISDLHPAIKSAVVAFKAAIQFEITRRQNDRKVDILRVAMMETMNELTCLETCLPRKHDTDRATAHDLIHQHLKKIIEKITDAIKQYVTECDSFQNRHVVVRAAKSLGWAQKLQDFSGIVEDELADELIKDFAVTEAPAATPSKDQETRAAFKAEIKRDLKSSLDSILMQLNGASLAKFKGIVQRDGDRVISRILGGPQDNIKDPGVWKVWSEMGWKRCAESRPLVKVLREYYAEIYESLQAGDEDAALVLVTSGVRPRSASAGTTVRQADRKLLPGKKARVFSLEDGWTLRYINMLRLNPLLEMLDRDFSSWVTVKEINTFTGDRPEKWSVPHWMTYWTIGQALSTAYYYVQVRQILRSILQSQNSVLPCNHALVDIFINRLTYPDNGLHRILAGAYALACEVTGEYTQFDKLEDYVFEKEQQLRYFLEKIGYYLDAPNTVALLLGSDRLEQVRIVPSYLSRQIVELACKVPLHEHELHYMANSCTQLTQAAVDRIDTIKKDICLVNDLPEKDTLKKFASGLYFYLAYYSEWELCDYCQKYNPEHEYPPIISGYSNGTKADAADAATPSGKIILRYAKEPVEVVNLQCYEVPAVTTQDAAKLFMQPADILTSNIAHSLLPLFRPPEHFSGVREPQALWRFARNAVMHIVKTAAKRIRWEHFQARRDLRRRYIELYSRLMDSYWVKERDYTLLTILSIYEEEELRDLELALNKADVCFYKSLAYFLRRSSMVHRASCDYCGKFPIRRSRVICIDCCKWAFAQKNVDDSVDLCIGCTGLEFRDETHGQQHRRSHRLLQFRRYVQKRWMKSFMTLELEGIVEMNSESGEEDSDDKGDIEDSGNEFAERYVGAGAPSMTSDISSEDGGNDASAGKRTKRKVCARCKRVVQKPYWYCFDCWGGIYVCEDCNLQDDKDRDTLTTGWQDGPKAQQKRRVGGASHEWNHTMIFWQKSPGAVSVGNDDASEDPGGSKPSLKDKLRVVEERTQRAEDLLSEMRTMLATISNHFQLAIPSEMKAPDREAGEVERDTAEGALDS</sequence>
<evidence type="ECO:0000313" key="6">
    <source>
        <dbReference type="Proteomes" id="UP000008370"/>
    </source>
</evidence>
<keyword evidence="1" id="KW-0479">Metal-binding</keyword>
<dbReference type="InParanoid" id="K5VPY2"/>
<dbReference type="OrthoDB" id="3222020at2759"/>
<organism evidence="5 6">
    <name type="scientific">Phanerochaete carnosa (strain HHB-10118-sp)</name>
    <name type="common">White-rot fungus</name>
    <name type="synonym">Peniophora carnosa</name>
    <dbReference type="NCBI Taxonomy" id="650164"/>
    <lineage>
        <taxon>Eukaryota</taxon>
        <taxon>Fungi</taxon>
        <taxon>Dikarya</taxon>
        <taxon>Basidiomycota</taxon>
        <taxon>Agaricomycotina</taxon>
        <taxon>Agaricomycetes</taxon>
        <taxon>Polyporales</taxon>
        <taxon>Phanerochaetaceae</taxon>
        <taxon>Phanerochaete</taxon>
    </lineage>
</organism>
<name>K5VPY2_PHACS</name>
<keyword evidence="6" id="KW-1185">Reference proteome</keyword>
<evidence type="ECO:0000313" key="5">
    <source>
        <dbReference type="EMBL" id="EKM53528.1"/>
    </source>
</evidence>
<keyword evidence="3" id="KW-0862">Zinc</keyword>
<dbReference type="GO" id="GO:0008270">
    <property type="term" value="F:zinc ion binding"/>
    <property type="evidence" value="ECO:0007669"/>
    <property type="project" value="UniProtKB-KW"/>
</dbReference>
<dbReference type="STRING" id="650164.K5VPY2"/>
<dbReference type="AlphaFoldDB" id="K5VPY2"/>
<evidence type="ECO:0000256" key="1">
    <source>
        <dbReference type="ARBA" id="ARBA00022723"/>
    </source>
</evidence>
<dbReference type="Gene3D" id="3.30.60.90">
    <property type="match status" value="1"/>
</dbReference>
<dbReference type="RefSeq" id="XP_007398216.1">
    <property type="nucleotide sequence ID" value="XM_007398154.1"/>
</dbReference>
<keyword evidence="2" id="KW-0863">Zinc-finger</keyword>
<accession>K5VPY2</accession>
<dbReference type="KEGG" id="pco:PHACADRAFT_211217"/>
<dbReference type="InterPro" id="IPR043145">
    <property type="entry name" value="Znf_ZZ_sf"/>
</dbReference>
<evidence type="ECO:0000256" key="4">
    <source>
        <dbReference type="SAM" id="MobiDB-lite"/>
    </source>
</evidence>
<dbReference type="Proteomes" id="UP000008370">
    <property type="component" value="Unassembled WGS sequence"/>
</dbReference>
<feature type="region of interest" description="Disordered" evidence="4">
    <location>
        <begin position="1095"/>
        <end position="1119"/>
    </location>
</feature>
<dbReference type="SUPFAM" id="SSF57850">
    <property type="entry name" value="RING/U-box"/>
    <property type="match status" value="1"/>
</dbReference>
<feature type="region of interest" description="Disordered" evidence="4">
    <location>
        <begin position="938"/>
        <end position="957"/>
    </location>
</feature>
<feature type="compositionally biased region" description="Basic and acidic residues" evidence="4">
    <location>
        <begin position="1099"/>
        <end position="1113"/>
    </location>
</feature>
<dbReference type="EMBL" id="JH930474">
    <property type="protein sequence ID" value="EKM53528.1"/>
    <property type="molecule type" value="Genomic_DNA"/>
</dbReference>
<gene>
    <name evidence="5" type="ORF">PHACADRAFT_211217</name>
</gene>
<reference evidence="5 6" key="1">
    <citation type="journal article" date="2012" name="BMC Genomics">
        <title>Comparative genomics of the white-rot fungi, Phanerochaete carnosa and P. chrysosporium, to elucidate the genetic basis of the distinct wood types they colonize.</title>
        <authorList>
            <person name="Suzuki H."/>
            <person name="MacDonald J."/>
            <person name="Syed K."/>
            <person name="Salamov A."/>
            <person name="Hori C."/>
            <person name="Aerts A."/>
            <person name="Henrissat B."/>
            <person name="Wiebenga A."/>
            <person name="vanKuyk P.A."/>
            <person name="Barry K."/>
            <person name="Lindquist E."/>
            <person name="LaButti K."/>
            <person name="Lapidus A."/>
            <person name="Lucas S."/>
            <person name="Coutinho P."/>
            <person name="Gong Y."/>
            <person name="Samejima M."/>
            <person name="Mahadevan R."/>
            <person name="Abou-Zaid M."/>
            <person name="de Vries R.P."/>
            <person name="Igarashi K."/>
            <person name="Yadav J.S."/>
            <person name="Grigoriev I.V."/>
            <person name="Master E.R."/>
        </authorList>
    </citation>
    <scope>NUCLEOTIDE SEQUENCE [LARGE SCALE GENOMIC DNA]</scope>
    <source>
        <strain evidence="5 6">HHB-10118-sp</strain>
    </source>
</reference>
<evidence type="ECO:0000256" key="3">
    <source>
        <dbReference type="ARBA" id="ARBA00022833"/>
    </source>
</evidence>
<feature type="region of interest" description="Disordered" evidence="4">
    <location>
        <begin position="1038"/>
        <end position="1058"/>
    </location>
</feature>
<evidence type="ECO:0000256" key="2">
    <source>
        <dbReference type="ARBA" id="ARBA00022771"/>
    </source>
</evidence>
<protein>
    <submittedName>
        <fullName evidence="5">Uncharacterized protein</fullName>
    </submittedName>
</protein>
<dbReference type="HOGENOM" id="CLU_004050_1_0_1"/>
<proteinExistence type="predicted"/>